<sequence length="122" mass="13751">MINQQSRTQVTPGVCAKQGNEVKESIVFNGDSLCLLLDEHLLQWELTPHKYKDAVADDGSAITGTTHHDEVVVFTDSNAFIHWLFSGSSIGEDLESLQVFMRNRAKPYQRLSDQFQISPQPF</sequence>
<evidence type="ECO:0000313" key="3">
    <source>
        <dbReference type="Proteomes" id="UP000306102"/>
    </source>
</evidence>
<dbReference type="AlphaFoldDB" id="A0A4S4DWG8"/>
<evidence type="ECO:0000313" key="2">
    <source>
        <dbReference type="EMBL" id="THG07414.1"/>
    </source>
</evidence>
<evidence type="ECO:0000259" key="1">
    <source>
        <dbReference type="Pfam" id="PF04780"/>
    </source>
</evidence>
<name>A0A4S4DWG8_CAMSN</name>
<accession>A0A4S4DWG8</accession>
<dbReference type="EMBL" id="SDRB02010011">
    <property type="protein sequence ID" value="THG07414.1"/>
    <property type="molecule type" value="Genomic_DNA"/>
</dbReference>
<feature type="domain" description="DUF629" evidence="1">
    <location>
        <begin position="17"/>
        <end position="95"/>
    </location>
</feature>
<protein>
    <recommendedName>
        <fullName evidence="1">DUF629 domain-containing protein</fullName>
    </recommendedName>
</protein>
<keyword evidence="3" id="KW-1185">Reference proteome</keyword>
<gene>
    <name evidence="2" type="ORF">TEA_025527</name>
</gene>
<dbReference type="InterPro" id="IPR006865">
    <property type="entry name" value="DUF629"/>
</dbReference>
<dbReference type="Proteomes" id="UP000306102">
    <property type="component" value="Unassembled WGS sequence"/>
</dbReference>
<proteinExistence type="predicted"/>
<comment type="caution">
    <text evidence="2">The sequence shown here is derived from an EMBL/GenBank/DDBJ whole genome shotgun (WGS) entry which is preliminary data.</text>
</comment>
<reference evidence="2 3" key="1">
    <citation type="journal article" date="2018" name="Proc. Natl. Acad. Sci. U.S.A.">
        <title>Draft genome sequence of Camellia sinensis var. sinensis provides insights into the evolution of the tea genome and tea quality.</title>
        <authorList>
            <person name="Wei C."/>
            <person name="Yang H."/>
            <person name="Wang S."/>
            <person name="Zhao J."/>
            <person name="Liu C."/>
            <person name="Gao L."/>
            <person name="Xia E."/>
            <person name="Lu Y."/>
            <person name="Tai Y."/>
            <person name="She G."/>
            <person name="Sun J."/>
            <person name="Cao H."/>
            <person name="Tong W."/>
            <person name="Gao Q."/>
            <person name="Li Y."/>
            <person name="Deng W."/>
            <person name="Jiang X."/>
            <person name="Wang W."/>
            <person name="Chen Q."/>
            <person name="Zhang S."/>
            <person name="Li H."/>
            <person name="Wu J."/>
            <person name="Wang P."/>
            <person name="Li P."/>
            <person name="Shi C."/>
            <person name="Zheng F."/>
            <person name="Jian J."/>
            <person name="Huang B."/>
            <person name="Shan D."/>
            <person name="Shi M."/>
            <person name="Fang C."/>
            <person name="Yue Y."/>
            <person name="Li F."/>
            <person name="Li D."/>
            <person name="Wei S."/>
            <person name="Han B."/>
            <person name="Jiang C."/>
            <person name="Yin Y."/>
            <person name="Xia T."/>
            <person name="Zhang Z."/>
            <person name="Bennetzen J.L."/>
            <person name="Zhao S."/>
            <person name="Wan X."/>
        </authorList>
    </citation>
    <scope>NUCLEOTIDE SEQUENCE [LARGE SCALE GENOMIC DNA]</scope>
    <source>
        <strain evidence="3">cv. Shuchazao</strain>
        <tissue evidence="2">Leaf</tissue>
    </source>
</reference>
<organism evidence="2 3">
    <name type="scientific">Camellia sinensis var. sinensis</name>
    <name type="common">China tea</name>
    <dbReference type="NCBI Taxonomy" id="542762"/>
    <lineage>
        <taxon>Eukaryota</taxon>
        <taxon>Viridiplantae</taxon>
        <taxon>Streptophyta</taxon>
        <taxon>Embryophyta</taxon>
        <taxon>Tracheophyta</taxon>
        <taxon>Spermatophyta</taxon>
        <taxon>Magnoliopsida</taxon>
        <taxon>eudicotyledons</taxon>
        <taxon>Gunneridae</taxon>
        <taxon>Pentapetalae</taxon>
        <taxon>asterids</taxon>
        <taxon>Ericales</taxon>
        <taxon>Theaceae</taxon>
        <taxon>Camellia</taxon>
    </lineage>
</organism>
<dbReference type="Pfam" id="PF04780">
    <property type="entry name" value="DUF629"/>
    <property type="match status" value="1"/>
</dbReference>